<dbReference type="PANTHER" id="PTHR11895:SF176">
    <property type="entry name" value="AMIDASE AMID-RELATED"/>
    <property type="match status" value="1"/>
</dbReference>
<dbReference type="InterPro" id="IPR020556">
    <property type="entry name" value="Amidase_CS"/>
</dbReference>
<protein>
    <submittedName>
        <fullName evidence="2">Amidase</fullName>
    </submittedName>
</protein>
<proteinExistence type="predicted"/>
<dbReference type="PANTHER" id="PTHR11895">
    <property type="entry name" value="TRANSAMIDASE"/>
    <property type="match status" value="1"/>
</dbReference>
<dbReference type="InterPro" id="IPR036928">
    <property type="entry name" value="AS_sf"/>
</dbReference>
<dbReference type="RefSeq" id="WP_251933983.1">
    <property type="nucleotide sequence ID" value="NZ_CP098747.1"/>
</dbReference>
<organism evidence="2 3">
    <name type="scientific">Sneathiella marina</name>
    <dbReference type="NCBI Taxonomy" id="2950108"/>
    <lineage>
        <taxon>Bacteria</taxon>
        <taxon>Pseudomonadati</taxon>
        <taxon>Pseudomonadota</taxon>
        <taxon>Alphaproteobacteria</taxon>
        <taxon>Sneathiellales</taxon>
        <taxon>Sneathiellaceae</taxon>
        <taxon>Sneathiella</taxon>
    </lineage>
</organism>
<sequence>MSFETLKAVSEKLGSGEISSFELCSELFSIIRRLNPSIGAYSQLLPETALEEAKASDTRRQQGVSKGLLDGVPIAIKDLIDTSPAICSAGLASRSGHQPALDAPVVKALRGAGAVVIGVTETDPGAFSTDTPNVINPLAPNRTVGGSSGGSGAVIAAGMAYAALGTDTGGSIRIPAACCSVYGFKPTWGRVDALGVFPLAPSLDHVGPMARSVEDLQILQSIIDPKFEKPDTRVPLQHIRLGMPVVFFQDADPDIRAAMEQVACALVVEGIEMRNVTLPDPDQVMNFHMINLSREAADFHIAHFPGDWPDYPEVARNTVEFGRDLTVEMCNEAERLRYNAYLTVDSILKEVDAIILPTLPTDSPLRGEMAVQVGGVSRSKLEVTVRYTSLFNQTGHPTVSMPAVLRPDGRAVSIQLVGRCEGDGDILMIARQLEQLFSIRPHYQAITQCQLAEINSVRSGL</sequence>
<dbReference type="PROSITE" id="PS00571">
    <property type="entry name" value="AMIDASES"/>
    <property type="match status" value="1"/>
</dbReference>
<name>A0ABY4W200_9PROT</name>
<evidence type="ECO:0000259" key="1">
    <source>
        <dbReference type="Pfam" id="PF01425"/>
    </source>
</evidence>
<accession>A0ABY4W200</accession>
<dbReference type="Pfam" id="PF01425">
    <property type="entry name" value="Amidase"/>
    <property type="match status" value="1"/>
</dbReference>
<evidence type="ECO:0000313" key="3">
    <source>
        <dbReference type="Proteomes" id="UP001056291"/>
    </source>
</evidence>
<gene>
    <name evidence="2" type="ORF">NBZ79_17715</name>
</gene>
<dbReference type="EMBL" id="CP098747">
    <property type="protein sequence ID" value="USG60997.1"/>
    <property type="molecule type" value="Genomic_DNA"/>
</dbReference>
<reference evidence="2" key="1">
    <citation type="submission" date="2022-06" db="EMBL/GenBank/DDBJ databases">
        <title>Sneathiella actinostolidae sp. nov., isolated from a sea anemonein the Western Pacific Ocean.</title>
        <authorList>
            <person name="Wei M.J."/>
        </authorList>
    </citation>
    <scope>NUCLEOTIDE SEQUENCE</scope>
    <source>
        <strain evidence="2">PHK-P5</strain>
    </source>
</reference>
<dbReference type="InterPro" id="IPR000120">
    <property type="entry name" value="Amidase"/>
</dbReference>
<feature type="domain" description="Amidase" evidence="1">
    <location>
        <begin position="26"/>
        <end position="426"/>
    </location>
</feature>
<dbReference type="SUPFAM" id="SSF75304">
    <property type="entry name" value="Amidase signature (AS) enzymes"/>
    <property type="match status" value="1"/>
</dbReference>
<dbReference type="Proteomes" id="UP001056291">
    <property type="component" value="Chromosome"/>
</dbReference>
<keyword evidence="3" id="KW-1185">Reference proteome</keyword>
<dbReference type="InterPro" id="IPR023631">
    <property type="entry name" value="Amidase_dom"/>
</dbReference>
<evidence type="ECO:0000313" key="2">
    <source>
        <dbReference type="EMBL" id="USG60997.1"/>
    </source>
</evidence>
<dbReference type="Gene3D" id="3.90.1300.10">
    <property type="entry name" value="Amidase signature (AS) domain"/>
    <property type="match status" value="1"/>
</dbReference>